<dbReference type="GO" id="GO:0006974">
    <property type="term" value="P:DNA damage response"/>
    <property type="evidence" value="ECO:0007669"/>
    <property type="project" value="InterPro"/>
</dbReference>
<organism evidence="2 3">
    <name type="scientific">Cyclocybe aegerita</name>
    <name type="common">Black poplar mushroom</name>
    <name type="synonym">Agrocybe aegerita</name>
    <dbReference type="NCBI Taxonomy" id="1973307"/>
    <lineage>
        <taxon>Eukaryota</taxon>
        <taxon>Fungi</taxon>
        <taxon>Dikarya</taxon>
        <taxon>Basidiomycota</taxon>
        <taxon>Agaricomycotina</taxon>
        <taxon>Agaricomycetes</taxon>
        <taxon>Agaricomycetidae</taxon>
        <taxon>Agaricales</taxon>
        <taxon>Agaricineae</taxon>
        <taxon>Bolbitiaceae</taxon>
        <taxon>Cyclocybe</taxon>
    </lineage>
</organism>
<dbReference type="PANTHER" id="PTHR21052:SF0">
    <property type="entry name" value="ALPHA-KETOGLUTARATE-DEPENDENT DIOXYGENASE ALKB HOMOLOG 7, MITOCHONDRIAL"/>
    <property type="match status" value="1"/>
</dbReference>
<dbReference type="PANTHER" id="PTHR21052">
    <property type="entry name" value="SPERMATOGENESIS ASSOCIATED 11-RELATED"/>
    <property type="match status" value="1"/>
</dbReference>
<dbReference type="Proteomes" id="UP000467700">
    <property type="component" value="Unassembled WGS sequence"/>
</dbReference>
<protein>
    <recommendedName>
        <fullName evidence="1">Alpha-ketoglutarate-dependent dioxygenase AlkB-like domain-containing protein</fullName>
    </recommendedName>
</protein>
<dbReference type="GO" id="GO:0016706">
    <property type="term" value="F:2-oxoglutarate-dependent dioxygenase activity"/>
    <property type="evidence" value="ECO:0007669"/>
    <property type="project" value="TreeGrafter"/>
</dbReference>
<dbReference type="InterPro" id="IPR032870">
    <property type="entry name" value="ALKBH7-like"/>
</dbReference>
<dbReference type="InterPro" id="IPR037151">
    <property type="entry name" value="AlkB-like_sf"/>
</dbReference>
<dbReference type="OrthoDB" id="28127at2759"/>
<accession>A0A8S0XPN1</accession>
<dbReference type="InterPro" id="IPR027450">
    <property type="entry name" value="AlkB-like"/>
</dbReference>
<dbReference type="GO" id="GO:0006631">
    <property type="term" value="P:fatty acid metabolic process"/>
    <property type="evidence" value="ECO:0007669"/>
    <property type="project" value="TreeGrafter"/>
</dbReference>
<dbReference type="Gene3D" id="2.60.120.590">
    <property type="entry name" value="Alpha-ketoglutarate-dependent dioxygenase AlkB-like"/>
    <property type="match status" value="1"/>
</dbReference>
<gene>
    <name evidence="2" type="ORF">AAE3_LOCUS10125</name>
</gene>
<keyword evidence="3" id="KW-1185">Reference proteome</keyword>
<sequence length="244" mass="28033">MAVTFLSFHSVVSRAVRRSNLMKKCQTTTYRKFSSDAQIREDFYWWPTYFSRDEQRALLSASLFKLDGMENRRMRKKREAYWASLGVPNSEIIKHFAPDEMYDFAEASSLNLQGAFVQSSVVPLKGHFDGVIHHYREMHLSSWPVERYPELQRILDRLYSLCPTQDVQTHILHLASYGDILPHVDNLDASGSWILGVSLGDERLLRLESSNRSAEDFCLSLPSGSVYLQRLVPQFHAIGLTAKA</sequence>
<evidence type="ECO:0000313" key="3">
    <source>
        <dbReference type="Proteomes" id="UP000467700"/>
    </source>
</evidence>
<feature type="domain" description="Alpha-ketoglutarate-dependent dioxygenase AlkB-like" evidence="1">
    <location>
        <begin position="118"/>
        <end position="228"/>
    </location>
</feature>
<dbReference type="SUPFAM" id="SSF51197">
    <property type="entry name" value="Clavaminate synthase-like"/>
    <property type="match status" value="1"/>
</dbReference>
<proteinExistence type="predicted"/>
<dbReference type="AlphaFoldDB" id="A0A8S0XPN1"/>
<name>A0A8S0XPN1_CYCAE</name>
<dbReference type="EMBL" id="CACVBS010000064">
    <property type="protein sequence ID" value="CAA7267903.1"/>
    <property type="molecule type" value="Genomic_DNA"/>
</dbReference>
<reference evidence="2 3" key="1">
    <citation type="submission" date="2020-01" db="EMBL/GenBank/DDBJ databases">
        <authorList>
            <person name="Gupta K D."/>
        </authorList>
    </citation>
    <scope>NUCLEOTIDE SEQUENCE [LARGE SCALE GENOMIC DNA]</scope>
</reference>
<evidence type="ECO:0000313" key="2">
    <source>
        <dbReference type="EMBL" id="CAA7267903.1"/>
    </source>
</evidence>
<dbReference type="GO" id="GO:0005759">
    <property type="term" value="C:mitochondrial matrix"/>
    <property type="evidence" value="ECO:0007669"/>
    <property type="project" value="TreeGrafter"/>
</dbReference>
<evidence type="ECO:0000259" key="1">
    <source>
        <dbReference type="Pfam" id="PF13532"/>
    </source>
</evidence>
<comment type="caution">
    <text evidence="2">The sequence shown here is derived from an EMBL/GenBank/DDBJ whole genome shotgun (WGS) entry which is preliminary data.</text>
</comment>
<dbReference type="Pfam" id="PF13532">
    <property type="entry name" value="2OG-FeII_Oxy_2"/>
    <property type="match status" value="1"/>
</dbReference>